<keyword evidence="8" id="KW-1185">Reference proteome</keyword>
<dbReference type="PANTHER" id="PTHR11266:SF17">
    <property type="entry name" value="PROTEIN MPV17"/>
    <property type="match status" value="1"/>
</dbReference>
<dbReference type="STRING" id="554055.A0A2P6V9Y7"/>
<evidence type="ECO:0000256" key="6">
    <source>
        <dbReference type="RuleBase" id="RU363053"/>
    </source>
</evidence>
<evidence type="ECO:0000256" key="4">
    <source>
        <dbReference type="ARBA" id="ARBA00022989"/>
    </source>
</evidence>
<dbReference type="InterPro" id="IPR007248">
    <property type="entry name" value="Mpv17_PMP22"/>
</dbReference>
<accession>A0A2P6V9Y7</accession>
<proteinExistence type="inferred from homology"/>
<dbReference type="EMBL" id="LHPF02000017">
    <property type="protein sequence ID" value="PSC70900.1"/>
    <property type="molecule type" value="Genomic_DNA"/>
</dbReference>
<evidence type="ECO:0000256" key="5">
    <source>
        <dbReference type="ARBA" id="ARBA00023136"/>
    </source>
</evidence>
<evidence type="ECO:0000256" key="3">
    <source>
        <dbReference type="ARBA" id="ARBA00022692"/>
    </source>
</evidence>
<dbReference type="PANTHER" id="PTHR11266">
    <property type="entry name" value="PEROXISOMAL MEMBRANE PROTEIN 2, PXMP2 MPV17"/>
    <property type="match status" value="1"/>
</dbReference>
<protein>
    <submittedName>
        <fullName evidence="7">PXMP2 4 family 4</fullName>
    </submittedName>
</protein>
<dbReference type="GO" id="GO:0005737">
    <property type="term" value="C:cytoplasm"/>
    <property type="evidence" value="ECO:0007669"/>
    <property type="project" value="TreeGrafter"/>
</dbReference>
<name>A0A2P6V9Y7_9CHLO</name>
<evidence type="ECO:0000313" key="8">
    <source>
        <dbReference type="Proteomes" id="UP000239649"/>
    </source>
</evidence>
<reference evidence="7 8" key="1">
    <citation type="journal article" date="2018" name="Plant J.">
        <title>Genome sequences of Chlorella sorokiniana UTEX 1602 and Micractinium conductrix SAG 241.80: implications to maltose excretion by a green alga.</title>
        <authorList>
            <person name="Arriola M.B."/>
            <person name="Velmurugan N."/>
            <person name="Zhang Y."/>
            <person name="Plunkett M.H."/>
            <person name="Hondzo H."/>
            <person name="Barney B.M."/>
        </authorList>
    </citation>
    <scope>NUCLEOTIDE SEQUENCE [LARGE SCALE GENOMIC DNA]</scope>
    <source>
        <strain evidence="7 8">SAG 241.80</strain>
    </source>
</reference>
<evidence type="ECO:0000313" key="7">
    <source>
        <dbReference type="EMBL" id="PSC70900.1"/>
    </source>
</evidence>
<dbReference type="AlphaFoldDB" id="A0A2P6V9Y7"/>
<sequence length="223" mass="23967">MSGAFAGRVFRAYSTQLQQRPWRTQILTTGALWALGDCVAQRVEGNKFDARRCVMTTAYGALCVGPFGHAWYLGLDRAARAVFTPGSAAFVAGKVIADTAVFGPLHVGGYFTYMTLLEGGSWGDAMTKLRRDFWPTFSAELTVWPPLQAVNFKFVPVEYQLLVVNLFTIADAAFMSWARANDGWFPRVFPQLAAQLGVQQAAAEAGGGSCGDGGKGGGGGRKH</sequence>
<dbReference type="OrthoDB" id="10267969at2759"/>
<keyword evidence="3" id="KW-0812">Transmembrane</keyword>
<comment type="caution">
    <text evidence="7">The sequence shown here is derived from an EMBL/GenBank/DDBJ whole genome shotgun (WGS) entry which is preliminary data.</text>
</comment>
<gene>
    <name evidence="7" type="ORF">C2E20_5752</name>
</gene>
<comment type="similarity">
    <text evidence="2 6">Belongs to the peroxisomal membrane protein PXMP2/4 family.</text>
</comment>
<dbReference type="GO" id="GO:0016020">
    <property type="term" value="C:membrane"/>
    <property type="evidence" value="ECO:0007669"/>
    <property type="project" value="UniProtKB-SubCell"/>
</dbReference>
<dbReference type="Proteomes" id="UP000239649">
    <property type="component" value="Unassembled WGS sequence"/>
</dbReference>
<organism evidence="7 8">
    <name type="scientific">Micractinium conductrix</name>
    <dbReference type="NCBI Taxonomy" id="554055"/>
    <lineage>
        <taxon>Eukaryota</taxon>
        <taxon>Viridiplantae</taxon>
        <taxon>Chlorophyta</taxon>
        <taxon>core chlorophytes</taxon>
        <taxon>Trebouxiophyceae</taxon>
        <taxon>Chlorellales</taxon>
        <taxon>Chlorellaceae</taxon>
        <taxon>Chlorella clade</taxon>
        <taxon>Micractinium</taxon>
    </lineage>
</organism>
<dbReference type="Pfam" id="PF04117">
    <property type="entry name" value="Mpv17_PMP22"/>
    <property type="match status" value="1"/>
</dbReference>
<evidence type="ECO:0000256" key="1">
    <source>
        <dbReference type="ARBA" id="ARBA00004141"/>
    </source>
</evidence>
<keyword evidence="4" id="KW-1133">Transmembrane helix</keyword>
<comment type="subcellular location">
    <subcellularLocation>
        <location evidence="1">Membrane</location>
        <topology evidence="1">Multi-pass membrane protein</topology>
    </subcellularLocation>
</comment>
<keyword evidence="5" id="KW-0472">Membrane</keyword>
<evidence type="ECO:0000256" key="2">
    <source>
        <dbReference type="ARBA" id="ARBA00006824"/>
    </source>
</evidence>